<accession>A0A143SPW9</accession>
<dbReference type="eggNOG" id="COG4459">
    <property type="taxonomic scope" value="Bacteria"/>
</dbReference>
<evidence type="ECO:0000313" key="1">
    <source>
        <dbReference type="EMBL" id="BAU73953.1"/>
    </source>
</evidence>
<organism evidence="1 2">
    <name type="scientific">Metapseudomonas furukawaii</name>
    <name type="common">Pseudomonas furukawaii</name>
    <dbReference type="NCBI Taxonomy" id="1149133"/>
    <lineage>
        <taxon>Bacteria</taxon>
        <taxon>Pseudomonadati</taxon>
        <taxon>Pseudomonadota</taxon>
        <taxon>Gammaproteobacteria</taxon>
        <taxon>Pseudomonadales</taxon>
        <taxon>Pseudomonadaceae</taxon>
        <taxon>Metapseudomonas</taxon>
    </lineage>
</organism>
<reference evidence="2" key="1">
    <citation type="submission" date="2015-05" db="EMBL/GenBank/DDBJ databases">
        <title>Draft genome sequencing of a biphenyl-degrading bacterium, Pseudomonas balearica KF707 (=NBRC110670).</title>
        <authorList>
            <person name="Kimura N."/>
            <person name="Hirose J."/>
            <person name="Watanabe T."/>
            <person name="Suenaga H."/>
            <person name="Fujihara H."/>
            <person name="Noguchi M."/>
            <person name="Hashimoto M."/>
            <person name="Shimodaira J."/>
            <person name="Tsuchikane K."/>
            <person name="Hosoyama A."/>
            <person name="Yamazoe A."/>
            <person name="Fujita N."/>
            <person name="Furukawa K."/>
        </authorList>
    </citation>
    <scope>NUCLEOTIDE SEQUENCE [LARGE SCALE GENOMIC DNA]</scope>
    <source>
        <strain evidence="2">DSM 10086 / NBRC 110670 / KF707</strain>
    </source>
</reference>
<accession>L8MRP2</accession>
<evidence type="ECO:0000313" key="2">
    <source>
        <dbReference type="Proteomes" id="UP000218554"/>
    </source>
</evidence>
<dbReference type="InterPro" id="IPR010649">
    <property type="entry name" value="NapE_TorE"/>
</dbReference>
<dbReference type="Pfam" id="PF06796">
    <property type="entry name" value="NapE"/>
    <property type="match status" value="1"/>
</dbReference>
<proteinExistence type="predicted"/>
<keyword evidence="2" id="KW-1185">Reference proteome</keyword>
<gene>
    <name evidence="1" type="ORF">KF707C_22650</name>
</gene>
<dbReference type="NCBIfam" id="TIGR02973">
    <property type="entry name" value="nitrate_rd_NapE"/>
    <property type="match status" value="1"/>
</dbReference>
<dbReference type="AlphaFoldDB" id="L8MRP2"/>
<name>L8MRP2_METFU</name>
<dbReference type="EMBL" id="AP014862">
    <property type="protein sequence ID" value="BAU73953.1"/>
    <property type="molecule type" value="Genomic_DNA"/>
</dbReference>
<dbReference type="RefSeq" id="WP_003449813.1">
    <property type="nucleotide sequence ID" value="NZ_AJMR01000084.1"/>
</dbReference>
<dbReference type="Proteomes" id="UP000218554">
    <property type="component" value="Chromosome"/>
</dbReference>
<dbReference type="KEGG" id="pfuw:KF707C_22650"/>
<protein>
    <submittedName>
        <fullName evidence="1">Periplasmic nitrate reductase component NapE</fullName>
    </submittedName>
</protein>
<reference evidence="1 2" key="2">
    <citation type="journal article" date="2017" name="Int. J. Syst. Evol. Microbiol.">
        <title>Pseudomonas furukawaii sp. nov., a polychlorinated biphenyl-degrading bacterium isolated from biphenyl-contaminated soil in Japan.</title>
        <authorList>
            <person name="Kimura N."/>
            <person name="Watanabe T."/>
            <person name="Suenaga H."/>
            <person name="Fujihara H."/>
            <person name="Futagami T."/>
            <person name="Goto M."/>
            <person name="Hanada S."/>
            <person name="Hirose J."/>
        </authorList>
    </citation>
    <scope>NUCLEOTIDE SEQUENCE [LARGE SCALE GENOMIC DNA]</scope>
    <source>
        <strain evidence="2">DSM 10086 / NBRC 110670 / KF707</strain>
    </source>
</reference>
<dbReference type="InterPro" id="IPR004448">
    <property type="entry name" value="Nitrate_reductase_NapE"/>
</dbReference>
<sequence>MEEKDDSSLGKRHETRLFLFLIILLFPLLSIALVGGYGFVVWMLQLIMGPPGPPA</sequence>